<keyword evidence="2" id="KW-0812">Transmembrane</keyword>
<dbReference type="Proteomes" id="UP001501423">
    <property type="component" value="Unassembled WGS sequence"/>
</dbReference>
<keyword evidence="2" id="KW-0472">Membrane</keyword>
<name>A0ABN3WIT9_9ACTN</name>
<accession>A0ABN3WIT9</accession>
<protein>
    <submittedName>
        <fullName evidence="3">Uncharacterized protein</fullName>
    </submittedName>
</protein>
<dbReference type="RefSeq" id="WP_346088485.1">
    <property type="nucleotide sequence ID" value="NZ_BAAAVA010000013.1"/>
</dbReference>
<proteinExistence type="predicted"/>
<feature type="compositionally biased region" description="Basic residues" evidence="1">
    <location>
        <begin position="70"/>
        <end position="81"/>
    </location>
</feature>
<evidence type="ECO:0000256" key="2">
    <source>
        <dbReference type="SAM" id="Phobius"/>
    </source>
</evidence>
<evidence type="ECO:0000313" key="3">
    <source>
        <dbReference type="EMBL" id="GAA2917843.1"/>
    </source>
</evidence>
<evidence type="ECO:0000256" key="1">
    <source>
        <dbReference type="SAM" id="MobiDB-lite"/>
    </source>
</evidence>
<gene>
    <name evidence="3" type="ORF">GCM10010478_17110</name>
</gene>
<reference evidence="3 4" key="1">
    <citation type="journal article" date="2019" name="Int. J. Syst. Evol. Microbiol.">
        <title>The Global Catalogue of Microorganisms (GCM) 10K type strain sequencing project: providing services to taxonomists for standard genome sequencing and annotation.</title>
        <authorList>
            <consortium name="The Broad Institute Genomics Platform"/>
            <consortium name="The Broad Institute Genome Sequencing Center for Infectious Disease"/>
            <person name="Wu L."/>
            <person name="Ma J."/>
        </authorList>
    </citation>
    <scope>NUCLEOTIDE SEQUENCE [LARGE SCALE GENOMIC DNA]</scope>
    <source>
        <strain evidence="3 4">JCM 9650</strain>
    </source>
</reference>
<dbReference type="EMBL" id="BAAAVA010000013">
    <property type="protein sequence ID" value="GAA2917843.1"/>
    <property type="molecule type" value="Genomic_DNA"/>
</dbReference>
<keyword evidence="2" id="KW-1133">Transmembrane helix</keyword>
<keyword evidence="4" id="KW-1185">Reference proteome</keyword>
<feature type="region of interest" description="Disordered" evidence="1">
    <location>
        <begin position="68"/>
        <end position="89"/>
    </location>
</feature>
<comment type="caution">
    <text evidence="3">The sequence shown here is derived from an EMBL/GenBank/DDBJ whole genome shotgun (WGS) entry which is preliminary data.</text>
</comment>
<evidence type="ECO:0000313" key="4">
    <source>
        <dbReference type="Proteomes" id="UP001501423"/>
    </source>
</evidence>
<sequence>MFILGLLLLAATGAFTGLVIAGNLSGGPEYTVSVLGQDIATMNTLAVFCSGLALAVIFCAGLSAVASAAAHRRRERPRTRAPRPGGPGR</sequence>
<organism evidence="3 4">
    <name type="scientific">Streptomyces erythrogriseus</name>
    <dbReference type="NCBI Taxonomy" id="284027"/>
    <lineage>
        <taxon>Bacteria</taxon>
        <taxon>Bacillati</taxon>
        <taxon>Actinomycetota</taxon>
        <taxon>Actinomycetes</taxon>
        <taxon>Kitasatosporales</taxon>
        <taxon>Streptomycetaceae</taxon>
        <taxon>Streptomyces</taxon>
        <taxon>Streptomyces griseoincarnatus group</taxon>
    </lineage>
</organism>
<feature type="transmembrane region" description="Helical" evidence="2">
    <location>
        <begin position="45"/>
        <end position="70"/>
    </location>
</feature>